<evidence type="ECO:0000313" key="2">
    <source>
        <dbReference type="Proteomes" id="UP000092993"/>
    </source>
</evidence>
<accession>A0A1C7M315</accession>
<comment type="caution">
    <text evidence="1">The sequence shown here is derived from an EMBL/GenBank/DDBJ whole genome shotgun (WGS) entry which is preliminary data.</text>
</comment>
<dbReference type="AlphaFoldDB" id="A0A1C7M315"/>
<keyword evidence="2" id="KW-1185">Reference proteome</keyword>
<gene>
    <name evidence="1" type="ORF">A0H81_09470</name>
</gene>
<evidence type="ECO:0000313" key="1">
    <source>
        <dbReference type="EMBL" id="OBZ70816.1"/>
    </source>
</evidence>
<organism evidence="1 2">
    <name type="scientific">Grifola frondosa</name>
    <name type="common">Maitake</name>
    <name type="synonym">Polyporus frondosus</name>
    <dbReference type="NCBI Taxonomy" id="5627"/>
    <lineage>
        <taxon>Eukaryota</taxon>
        <taxon>Fungi</taxon>
        <taxon>Dikarya</taxon>
        <taxon>Basidiomycota</taxon>
        <taxon>Agaricomycotina</taxon>
        <taxon>Agaricomycetes</taxon>
        <taxon>Polyporales</taxon>
        <taxon>Grifolaceae</taxon>
        <taxon>Grifola</taxon>
    </lineage>
</organism>
<dbReference type="Proteomes" id="UP000092993">
    <property type="component" value="Unassembled WGS sequence"/>
</dbReference>
<protein>
    <submittedName>
        <fullName evidence="1">Uncharacterized protein</fullName>
    </submittedName>
</protein>
<sequence length="78" mass="8684">MSFLDDALSQFMFLSQKISVISDRVRDAMDEKDSGVAMTRKGESLRHSSTMILESLPSQLPRPHIKFILAGFDVALGL</sequence>
<reference evidence="1 2" key="1">
    <citation type="submission" date="2016-03" db="EMBL/GenBank/DDBJ databases">
        <title>Whole genome sequencing of Grifola frondosa 9006-11.</title>
        <authorList>
            <person name="Min B."/>
            <person name="Park H."/>
            <person name="Kim J.-G."/>
            <person name="Cho H."/>
            <person name="Oh Y.-L."/>
            <person name="Kong W.-S."/>
            <person name="Choi I.-G."/>
        </authorList>
    </citation>
    <scope>NUCLEOTIDE SEQUENCE [LARGE SCALE GENOMIC DNA]</scope>
    <source>
        <strain evidence="1 2">9006-11</strain>
    </source>
</reference>
<proteinExistence type="predicted"/>
<name>A0A1C7M315_GRIFR</name>
<dbReference type="EMBL" id="LUGG01000013">
    <property type="protein sequence ID" value="OBZ70816.1"/>
    <property type="molecule type" value="Genomic_DNA"/>
</dbReference>